<evidence type="ECO:0000256" key="2">
    <source>
        <dbReference type="ARBA" id="ARBA00022741"/>
    </source>
</evidence>
<dbReference type="InterPro" id="IPR001650">
    <property type="entry name" value="Helicase_C-like"/>
</dbReference>
<dbReference type="InterPro" id="IPR050628">
    <property type="entry name" value="SNF2_RAD54_helicase_TF"/>
</dbReference>
<dbReference type="InterPro" id="IPR038718">
    <property type="entry name" value="SNF2-like_sf"/>
</dbReference>
<dbReference type="InterPro" id="IPR014001">
    <property type="entry name" value="Helicase_ATP-bd"/>
</dbReference>
<evidence type="ECO:0000259" key="5">
    <source>
        <dbReference type="PROSITE" id="PS51192"/>
    </source>
</evidence>
<keyword evidence="4" id="KW-0067">ATP-binding</keyword>
<dbReference type="AlphaFoldDB" id="A0A9P4I1C5"/>
<dbReference type="InterPro" id="IPR013083">
    <property type="entry name" value="Znf_RING/FYVE/PHD"/>
</dbReference>
<sequence length="706" mass="80210">KKRKELAKLFANITTEDETFPEDHEGTPEAFNVELMKSQLLGLDWLKKNEESDKKGGILADGMGLGKTLQAIALIVTRPSDDPKKKTTLVVVPLNVLEQWKEEIKTKIKDEYALDVMIYHGDKAKKMTFSELSEYDVILTNYETVRQEWSNSQDGKGYHASERDARVKKNGKKATPIEKQLSLLGNECEWYRVILDEAHQIKNHEAGRSKAACALKATYRLCLTGTPIQGNISELYGLIKFLRIKPYDDFKMFEKDISLPLNGNNEYSKRQATIKLQYLVKSILKQRTFATKINGEPIMKMPEIEIKMTKIPFSADHAAFYKPRHDEYLKSRVGPDEMARNQGAFHRMMAMLMRARQAASHPLLCRDFTPPTLLKTSATLRLARDFAQDHRSVIIRVRNIIQAGGVFSCQHCKDPTLTNPLFFPCGHYVCQSCFSIHIEKLACPIALCKGPLSRETTIDFPTLKRAHFGTMFTADGLKTGGVKDDYLEKHKDEADKEAGLRLPQLREVRKGHTGTEYKQFLDRQYAPSAKIQEILKILRAIRKKDKKEKTLIFSEWTSMLDLIECAIEKTKAYRYERYDGDAAPKYRNEALKRFKEDDKCTVLLISIGAGNMGLNLNAANNVILHEPHANPTVEDQAIGRAFRKGQTKKVVVHKLVMSGHNNVEEMTVEEVHMKKRGLTSMAMGAGNKVDFEDLTQEEIAALLVSH</sequence>
<dbReference type="OrthoDB" id="423559at2759"/>
<comment type="caution">
    <text evidence="7">The sequence shown here is derived from an EMBL/GenBank/DDBJ whole genome shotgun (WGS) entry which is preliminary data.</text>
</comment>
<dbReference type="GO" id="GO:0005524">
    <property type="term" value="F:ATP binding"/>
    <property type="evidence" value="ECO:0007669"/>
    <property type="project" value="UniProtKB-KW"/>
</dbReference>
<dbReference type="Pfam" id="PF00271">
    <property type="entry name" value="Helicase_C"/>
    <property type="match status" value="1"/>
</dbReference>
<dbReference type="SMART" id="SM00490">
    <property type="entry name" value="HELICc"/>
    <property type="match status" value="1"/>
</dbReference>
<evidence type="ECO:0000256" key="4">
    <source>
        <dbReference type="ARBA" id="ARBA00022840"/>
    </source>
</evidence>
<dbReference type="GO" id="GO:0016787">
    <property type="term" value="F:hydrolase activity"/>
    <property type="evidence" value="ECO:0007669"/>
    <property type="project" value="UniProtKB-KW"/>
</dbReference>
<dbReference type="EMBL" id="ML978712">
    <property type="protein sequence ID" value="KAF2090960.1"/>
    <property type="molecule type" value="Genomic_DNA"/>
</dbReference>
<dbReference type="GO" id="GO:0000724">
    <property type="term" value="P:double-strand break repair via homologous recombination"/>
    <property type="evidence" value="ECO:0007669"/>
    <property type="project" value="TreeGrafter"/>
</dbReference>
<proteinExistence type="inferred from homology"/>
<keyword evidence="2" id="KW-0547">Nucleotide-binding</keyword>
<comment type="similarity">
    <text evidence="1">Belongs to the SNF2/RAD54 helicase family.</text>
</comment>
<feature type="non-terminal residue" evidence="7">
    <location>
        <position position="1"/>
    </location>
</feature>
<dbReference type="GO" id="GO:0008094">
    <property type="term" value="F:ATP-dependent activity, acting on DNA"/>
    <property type="evidence" value="ECO:0007669"/>
    <property type="project" value="TreeGrafter"/>
</dbReference>
<organism evidence="7 8">
    <name type="scientific">Saccharata proteae CBS 121410</name>
    <dbReference type="NCBI Taxonomy" id="1314787"/>
    <lineage>
        <taxon>Eukaryota</taxon>
        <taxon>Fungi</taxon>
        <taxon>Dikarya</taxon>
        <taxon>Ascomycota</taxon>
        <taxon>Pezizomycotina</taxon>
        <taxon>Dothideomycetes</taxon>
        <taxon>Dothideomycetes incertae sedis</taxon>
        <taxon>Botryosphaeriales</taxon>
        <taxon>Saccharataceae</taxon>
        <taxon>Saccharata</taxon>
    </lineage>
</organism>
<evidence type="ECO:0000256" key="1">
    <source>
        <dbReference type="ARBA" id="ARBA00007025"/>
    </source>
</evidence>
<dbReference type="Gene3D" id="3.40.50.300">
    <property type="entry name" value="P-loop containing nucleotide triphosphate hydrolases"/>
    <property type="match status" value="1"/>
</dbReference>
<dbReference type="Pfam" id="PF00176">
    <property type="entry name" value="SNF2-rel_dom"/>
    <property type="match status" value="1"/>
</dbReference>
<gene>
    <name evidence="7" type="ORF">K490DRAFT_19676</name>
</gene>
<keyword evidence="3" id="KW-0378">Hydrolase</keyword>
<protein>
    <recommendedName>
        <fullName evidence="9">P-loop containing nucleoside triphosphate hydrolase protein</fullName>
    </recommendedName>
</protein>
<feature type="domain" description="Helicase ATP-binding" evidence="5">
    <location>
        <begin position="48"/>
        <end position="245"/>
    </location>
</feature>
<dbReference type="InterPro" id="IPR000330">
    <property type="entry name" value="SNF2_N"/>
</dbReference>
<accession>A0A9P4I1C5</accession>
<dbReference type="PROSITE" id="PS51192">
    <property type="entry name" value="HELICASE_ATP_BIND_1"/>
    <property type="match status" value="1"/>
</dbReference>
<evidence type="ECO:0000313" key="7">
    <source>
        <dbReference type="EMBL" id="KAF2090960.1"/>
    </source>
</evidence>
<dbReference type="InterPro" id="IPR027417">
    <property type="entry name" value="P-loop_NTPase"/>
</dbReference>
<evidence type="ECO:0000259" key="6">
    <source>
        <dbReference type="PROSITE" id="PS51194"/>
    </source>
</evidence>
<dbReference type="Gene3D" id="3.30.40.10">
    <property type="entry name" value="Zinc/RING finger domain, C3HC4 (zinc finger)"/>
    <property type="match status" value="1"/>
</dbReference>
<dbReference type="GO" id="GO:0005737">
    <property type="term" value="C:cytoplasm"/>
    <property type="evidence" value="ECO:0007669"/>
    <property type="project" value="TreeGrafter"/>
</dbReference>
<dbReference type="InterPro" id="IPR049730">
    <property type="entry name" value="SNF2/RAD54-like_C"/>
</dbReference>
<feature type="non-terminal residue" evidence="7">
    <location>
        <position position="706"/>
    </location>
</feature>
<feature type="domain" description="Helicase C-terminal" evidence="6">
    <location>
        <begin position="533"/>
        <end position="695"/>
    </location>
</feature>
<evidence type="ECO:0000256" key="3">
    <source>
        <dbReference type="ARBA" id="ARBA00022801"/>
    </source>
</evidence>
<dbReference type="CDD" id="cd18793">
    <property type="entry name" value="SF2_C_SNF"/>
    <property type="match status" value="1"/>
</dbReference>
<dbReference type="CDD" id="cd16449">
    <property type="entry name" value="RING-HC"/>
    <property type="match status" value="1"/>
</dbReference>
<dbReference type="Gene3D" id="3.40.50.10810">
    <property type="entry name" value="Tandem AAA-ATPase domain"/>
    <property type="match status" value="1"/>
</dbReference>
<dbReference type="SUPFAM" id="SSF57850">
    <property type="entry name" value="RING/U-box"/>
    <property type="match status" value="1"/>
</dbReference>
<dbReference type="PANTHER" id="PTHR45626">
    <property type="entry name" value="TRANSCRIPTION TERMINATION FACTOR 2-RELATED"/>
    <property type="match status" value="1"/>
</dbReference>
<dbReference type="PROSITE" id="PS51194">
    <property type="entry name" value="HELICASE_CTER"/>
    <property type="match status" value="1"/>
</dbReference>
<keyword evidence="8" id="KW-1185">Reference proteome</keyword>
<dbReference type="SMART" id="SM00487">
    <property type="entry name" value="DEXDc"/>
    <property type="match status" value="1"/>
</dbReference>
<evidence type="ECO:0008006" key="9">
    <source>
        <dbReference type="Google" id="ProtNLM"/>
    </source>
</evidence>
<dbReference type="PANTHER" id="PTHR45626:SF16">
    <property type="entry name" value="ATP-DEPENDENT HELICASE ULS1"/>
    <property type="match status" value="1"/>
</dbReference>
<name>A0A9P4I1C5_9PEZI</name>
<dbReference type="SUPFAM" id="SSF52540">
    <property type="entry name" value="P-loop containing nucleoside triphosphate hydrolases"/>
    <property type="match status" value="2"/>
</dbReference>
<dbReference type="GO" id="GO:0005634">
    <property type="term" value="C:nucleus"/>
    <property type="evidence" value="ECO:0007669"/>
    <property type="project" value="TreeGrafter"/>
</dbReference>
<dbReference type="Proteomes" id="UP000799776">
    <property type="component" value="Unassembled WGS sequence"/>
</dbReference>
<reference evidence="7" key="1">
    <citation type="journal article" date="2020" name="Stud. Mycol.">
        <title>101 Dothideomycetes genomes: a test case for predicting lifestyles and emergence of pathogens.</title>
        <authorList>
            <person name="Haridas S."/>
            <person name="Albert R."/>
            <person name="Binder M."/>
            <person name="Bloem J."/>
            <person name="Labutti K."/>
            <person name="Salamov A."/>
            <person name="Andreopoulos B."/>
            <person name="Baker S."/>
            <person name="Barry K."/>
            <person name="Bills G."/>
            <person name="Bluhm B."/>
            <person name="Cannon C."/>
            <person name="Castanera R."/>
            <person name="Culley D."/>
            <person name="Daum C."/>
            <person name="Ezra D."/>
            <person name="Gonzalez J."/>
            <person name="Henrissat B."/>
            <person name="Kuo A."/>
            <person name="Liang C."/>
            <person name="Lipzen A."/>
            <person name="Lutzoni F."/>
            <person name="Magnuson J."/>
            <person name="Mondo S."/>
            <person name="Nolan M."/>
            <person name="Ohm R."/>
            <person name="Pangilinan J."/>
            <person name="Park H.-J."/>
            <person name="Ramirez L."/>
            <person name="Alfaro M."/>
            <person name="Sun H."/>
            <person name="Tritt A."/>
            <person name="Yoshinaga Y."/>
            <person name="Zwiers L.-H."/>
            <person name="Turgeon B."/>
            <person name="Goodwin S."/>
            <person name="Spatafora J."/>
            <person name="Crous P."/>
            <person name="Grigoriev I."/>
        </authorList>
    </citation>
    <scope>NUCLEOTIDE SEQUENCE</scope>
    <source>
        <strain evidence="7">CBS 121410</strain>
    </source>
</reference>
<dbReference type="CDD" id="cd18008">
    <property type="entry name" value="DEXDc_SHPRH-like"/>
    <property type="match status" value="1"/>
</dbReference>
<evidence type="ECO:0000313" key="8">
    <source>
        <dbReference type="Proteomes" id="UP000799776"/>
    </source>
</evidence>